<dbReference type="OrthoDB" id="297496at2759"/>
<evidence type="ECO:0000256" key="4">
    <source>
        <dbReference type="ARBA" id="ARBA00022989"/>
    </source>
</evidence>
<feature type="transmembrane region" description="Helical" evidence="9">
    <location>
        <begin position="294"/>
        <end position="319"/>
    </location>
</feature>
<evidence type="ECO:0000256" key="2">
    <source>
        <dbReference type="ARBA" id="ARBA00022448"/>
    </source>
</evidence>
<dbReference type="InterPro" id="IPR013099">
    <property type="entry name" value="K_chnl_dom"/>
</dbReference>
<feature type="transmembrane region" description="Helical" evidence="9">
    <location>
        <begin position="117"/>
        <end position="138"/>
    </location>
</feature>
<keyword evidence="7 8" id="KW-0407">Ion channel</keyword>
<dbReference type="GO" id="GO:0005886">
    <property type="term" value="C:plasma membrane"/>
    <property type="evidence" value="ECO:0007669"/>
    <property type="project" value="TreeGrafter"/>
</dbReference>
<sequence length="365" mass="42007">MLCFLCEMLEKSLFAENAELTLKLSEVEKGQKTWAAGFGQKERQNGNMFETIIQQNVCGIDNMGIIHEEEHEQQIGEKYEKEMYLENDKVFSQYYLPIEESEGIVLYEEPEPTYIRIIPQLAMLAFLIVYMFLGSLIYRLIDPEIEKKSWARSFIWVFELLATIGWGDSQAGNTSSQAFTIFYIVLGIPMLFSVYANLGRLVTSFCCNYWPIIIAKIFVKENNVVDDLDSLKTQRLPLASILTLLVIHQCIGLVIYSFWIKDLPIISTIYFSITTMATSGFGDYHPDTDSWPETLIAILYISVGIVLLSALFLTIALYYQTFLYIQLKGTLVQLYDKYLFWKRRSKVHNVEINTETVEKGVSSKT</sequence>
<dbReference type="EMBL" id="JABEBT010000001">
    <property type="protein sequence ID" value="KAF7640505.1"/>
    <property type="molecule type" value="Genomic_DNA"/>
</dbReference>
<protein>
    <submittedName>
        <fullName evidence="11">Ion_trans_2 domain-containing protein</fullName>
    </submittedName>
</protein>
<dbReference type="InterPro" id="IPR003280">
    <property type="entry name" value="2pore_dom_K_chnl"/>
</dbReference>
<keyword evidence="6 9" id="KW-0472">Membrane</keyword>
<feature type="domain" description="Potassium channel" evidence="10">
    <location>
        <begin position="244"/>
        <end position="317"/>
    </location>
</feature>
<reference evidence="11" key="1">
    <citation type="journal article" date="2020" name="Ecol. Evol.">
        <title>Genome structure and content of the rice root-knot nematode (Meloidogyne graminicola).</title>
        <authorList>
            <person name="Phan N.T."/>
            <person name="Danchin E.G.J."/>
            <person name="Klopp C."/>
            <person name="Perfus-Barbeoch L."/>
            <person name="Kozlowski D.K."/>
            <person name="Koutsovoulos G.D."/>
            <person name="Lopez-Roques C."/>
            <person name="Bouchez O."/>
            <person name="Zahm M."/>
            <person name="Besnard G."/>
            <person name="Bellafiore S."/>
        </authorList>
    </citation>
    <scope>NUCLEOTIDE SEQUENCE</scope>
    <source>
        <strain evidence="11">VN-18</strain>
    </source>
</reference>
<dbReference type="GO" id="GO:0015271">
    <property type="term" value="F:outward rectifier potassium channel activity"/>
    <property type="evidence" value="ECO:0007669"/>
    <property type="project" value="TreeGrafter"/>
</dbReference>
<evidence type="ECO:0000259" key="10">
    <source>
        <dbReference type="Pfam" id="PF07885"/>
    </source>
</evidence>
<comment type="subcellular location">
    <subcellularLocation>
        <location evidence="1">Membrane</location>
        <topology evidence="1">Multi-pass membrane protein</topology>
    </subcellularLocation>
</comment>
<evidence type="ECO:0000313" key="11">
    <source>
        <dbReference type="EMBL" id="KAF7640505.1"/>
    </source>
</evidence>
<name>A0A8T0A583_9BILA</name>
<feature type="domain" description="Potassium channel" evidence="10">
    <location>
        <begin position="126"/>
        <end position="203"/>
    </location>
</feature>
<dbReference type="SUPFAM" id="SSF81324">
    <property type="entry name" value="Voltage-gated potassium channels"/>
    <property type="match status" value="2"/>
</dbReference>
<feature type="transmembrane region" description="Helical" evidence="9">
    <location>
        <begin position="150"/>
        <end position="166"/>
    </location>
</feature>
<evidence type="ECO:0000256" key="5">
    <source>
        <dbReference type="ARBA" id="ARBA00023065"/>
    </source>
</evidence>
<comment type="similarity">
    <text evidence="8">Belongs to the two pore domain potassium channel (TC 1.A.1.8) family.</text>
</comment>
<evidence type="ECO:0000256" key="1">
    <source>
        <dbReference type="ARBA" id="ARBA00004141"/>
    </source>
</evidence>
<keyword evidence="5 8" id="KW-0406">Ion transport</keyword>
<dbReference type="Pfam" id="PF07885">
    <property type="entry name" value="Ion_trans_2"/>
    <property type="match status" value="2"/>
</dbReference>
<keyword evidence="2 8" id="KW-0813">Transport</keyword>
<evidence type="ECO:0000256" key="6">
    <source>
        <dbReference type="ARBA" id="ARBA00023136"/>
    </source>
</evidence>
<dbReference type="PANTHER" id="PTHR11003">
    <property type="entry name" value="POTASSIUM CHANNEL, SUBFAMILY K"/>
    <property type="match status" value="1"/>
</dbReference>
<dbReference type="Proteomes" id="UP000605970">
    <property type="component" value="Unassembled WGS sequence"/>
</dbReference>
<evidence type="ECO:0000256" key="9">
    <source>
        <dbReference type="SAM" id="Phobius"/>
    </source>
</evidence>
<feature type="transmembrane region" description="Helical" evidence="9">
    <location>
        <begin position="178"/>
        <end position="196"/>
    </location>
</feature>
<evidence type="ECO:0000256" key="8">
    <source>
        <dbReference type="RuleBase" id="RU003857"/>
    </source>
</evidence>
<organism evidence="11 12">
    <name type="scientific">Meloidogyne graminicola</name>
    <dbReference type="NCBI Taxonomy" id="189291"/>
    <lineage>
        <taxon>Eukaryota</taxon>
        <taxon>Metazoa</taxon>
        <taxon>Ecdysozoa</taxon>
        <taxon>Nematoda</taxon>
        <taxon>Chromadorea</taxon>
        <taxon>Rhabditida</taxon>
        <taxon>Tylenchina</taxon>
        <taxon>Tylenchomorpha</taxon>
        <taxon>Tylenchoidea</taxon>
        <taxon>Meloidogynidae</taxon>
        <taxon>Meloidogyninae</taxon>
        <taxon>Meloidogyne</taxon>
    </lineage>
</organism>
<dbReference type="PANTHER" id="PTHR11003:SF334">
    <property type="entry name" value="FI03418P"/>
    <property type="match status" value="1"/>
</dbReference>
<proteinExistence type="inferred from homology"/>
<evidence type="ECO:0000256" key="7">
    <source>
        <dbReference type="ARBA" id="ARBA00023303"/>
    </source>
</evidence>
<accession>A0A8T0A583</accession>
<keyword evidence="4 9" id="KW-1133">Transmembrane helix</keyword>
<keyword evidence="3 8" id="KW-0812">Transmembrane</keyword>
<dbReference type="Gene3D" id="1.10.287.70">
    <property type="match status" value="2"/>
</dbReference>
<evidence type="ECO:0000313" key="12">
    <source>
        <dbReference type="Proteomes" id="UP000605970"/>
    </source>
</evidence>
<dbReference type="GO" id="GO:0030322">
    <property type="term" value="P:stabilization of membrane potential"/>
    <property type="evidence" value="ECO:0007669"/>
    <property type="project" value="TreeGrafter"/>
</dbReference>
<dbReference type="PRINTS" id="PR01333">
    <property type="entry name" value="2POREKCHANEL"/>
</dbReference>
<keyword evidence="12" id="KW-1185">Reference proteome</keyword>
<dbReference type="AlphaFoldDB" id="A0A8T0A583"/>
<dbReference type="GO" id="GO:0022841">
    <property type="term" value="F:potassium ion leak channel activity"/>
    <property type="evidence" value="ECO:0007669"/>
    <property type="project" value="TreeGrafter"/>
</dbReference>
<comment type="caution">
    <text evidence="11">The sequence shown here is derived from an EMBL/GenBank/DDBJ whole genome shotgun (WGS) entry which is preliminary data.</text>
</comment>
<feature type="transmembrane region" description="Helical" evidence="9">
    <location>
        <begin position="238"/>
        <end position="256"/>
    </location>
</feature>
<evidence type="ECO:0000256" key="3">
    <source>
        <dbReference type="ARBA" id="ARBA00022692"/>
    </source>
</evidence>
<gene>
    <name evidence="11" type="ORF">Mgra_00000328</name>
</gene>